<evidence type="ECO:0000313" key="1">
    <source>
        <dbReference type="EMBL" id="RUO73945.1"/>
    </source>
</evidence>
<organism evidence="1 2">
    <name type="scientific">Pseudidiomarina sediminum</name>
    <dbReference type="NCBI Taxonomy" id="431675"/>
    <lineage>
        <taxon>Bacteria</taxon>
        <taxon>Pseudomonadati</taxon>
        <taxon>Pseudomonadota</taxon>
        <taxon>Gammaproteobacteria</taxon>
        <taxon>Alteromonadales</taxon>
        <taxon>Idiomarinaceae</taxon>
        <taxon>Pseudidiomarina</taxon>
    </lineage>
</organism>
<comment type="caution">
    <text evidence="1">The sequence shown here is derived from an EMBL/GenBank/DDBJ whole genome shotgun (WGS) entry which is preliminary data.</text>
</comment>
<accession>A0A432Z7U0</accession>
<keyword evidence="2" id="KW-1185">Reference proteome</keyword>
<dbReference type="STRING" id="1122124.GCA_000423165_01225"/>
<reference evidence="2" key="1">
    <citation type="journal article" date="2018" name="Front. Microbiol.">
        <title>Genome-Based Analysis Reveals the Taxonomy and Diversity of the Family Idiomarinaceae.</title>
        <authorList>
            <person name="Liu Y."/>
            <person name="Lai Q."/>
            <person name="Shao Z."/>
        </authorList>
    </citation>
    <scope>NUCLEOTIDE SEQUENCE [LARGE SCALE GENOMIC DNA]</scope>
    <source>
        <strain evidence="2">c121</strain>
    </source>
</reference>
<dbReference type="EMBL" id="PIQE01000001">
    <property type="protein sequence ID" value="RUO73945.1"/>
    <property type="molecule type" value="Genomic_DNA"/>
</dbReference>
<gene>
    <name evidence="1" type="ORF">CWI80_00855</name>
</gene>
<sequence>MLTLHSIACSSESTQPLPLTKIDLHQQKIFLWLPQQPVPIEQALTLRLEVPENVTPELSQVEGVSMYMGTIPLMWQQLSPTEWQATLYLGACTDPKMEWRLTVPLRHELATVPQSVSYLFTSAAN</sequence>
<dbReference type="AlphaFoldDB" id="A0A432Z7U0"/>
<evidence type="ECO:0000313" key="2">
    <source>
        <dbReference type="Proteomes" id="UP000287022"/>
    </source>
</evidence>
<dbReference type="Proteomes" id="UP000287022">
    <property type="component" value="Unassembled WGS sequence"/>
</dbReference>
<proteinExistence type="predicted"/>
<name>A0A432Z7U0_9GAMM</name>
<protein>
    <submittedName>
        <fullName evidence="1">Uncharacterized protein</fullName>
    </submittedName>
</protein>